<dbReference type="NCBIfam" id="TIGR00049">
    <property type="entry name" value="iron-sulfur cluster assembly accessory protein"/>
    <property type="match status" value="1"/>
</dbReference>
<accession>A0A146GCI7</accession>
<reference evidence="3" key="1">
    <citation type="journal article" date="2017" name="Genome Announc.">
        <title>Draft Genome Sequence of Terrimicrobium sacchariphilum NM-5T, a Facultative Anaerobic Soil Bacterium of the Class Spartobacteria.</title>
        <authorList>
            <person name="Qiu Y.L."/>
            <person name="Tourlousse D.M."/>
            <person name="Matsuura N."/>
            <person name="Ohashi A."/>
            <person name="Sekiguchi Y."/>
        </authorList>
    </citation>
    <scope>NUCLEOTIDE SEQUENCE [LARGE SCALE GENOMIC DNA]</scope>
    <source>
        <strain evidence="3">NM-5</strain>
    </source>
</reference>
<dbReference type="Gene3D" id="2.60.300.12">
    <property type="entry name" value="HesB-like domain"/>
    <property type="match status" value="1"/>
</dbReference>
<dbReference type="InParanoid" id="A0A146GCI7"/>
<comment type="caution">
    <text evidence="2">The sequence shown here is derived from an EMBL/GenBank/DDBJ whole genome shotgun (WGS) entry which is preliminary data.</text>
</comment>
<dbReference type="Pfam" id="PF01521">
    <property type="entry name" value="Fe-S_biosyn"/>
    <property type="match status" value="1"/>
</dbReference>
<dbReference type="AlphaFoldDB" id="A0A146GCI7"/>
<dbReference type="EMBL" id="BDCO01000003">
    <property type="protein sequence ID" value="GAT35285.1"/>
    <property type="molecule type" value="Genomic_DNA"/>
</dbReference>
<organism evidence="2 3">
    <name type="scientific">Terrimicrobium sacchariphilum</name>
    <dbReference type="NCBI Taxonomy" id="690879"/>
    <lineage>
        <taxon>Bacteria</taxon>
        <taxon>Pseudomonadati</taxon>
        <taxon>Verrucomicrobiota</taxon>
        <taxon>Terrimicrobiia</taxon>
        <taxon>Terrimicrobiales</taxon>
        <taxon>Terrimicrobiaceae</taxon>
        <taxon>Terrimicrobium</taxon>
    </lineage>
</organism>
<proteinExistence type="predicted"/>
<dbReference type="OrthoDB" id="9801228at2"/>
<dbReference type="PANTHER" id="PTHR43011">
    <property type="entry name" value="IRON-SULFUR CLUSTER ASSEMBLY 2 HOMOLOG, MITOCHONDRIAL"/>
    <property type="match status" value="1"/>
</dbReference>
<dbReference type="PANTHER" id="PTHR43011:SF1">
    <property type="entry name" value="IRON-SULFUR CLUSTER ASSEMBLY 2 HOMOLOG, MITOCHONDRIAL"/>
    <property type="match status" value="1"/>
</dbReference>
<dbReference type="GO" id="GO:0051537">
    <property type="term" value="F:2 iron, 2 sulfur cluster binding"/>
    <property type="evidence" value="ECO:0007669"/>
    <property type="project" value="TreeGrafter"/>
</dbReference>
<gene>
    <name evidence="2" type="ORF">TSACC_3350</name>
</gene>
<dbReference type="InterPro" id="IPR016092">
    <property type="entry name" value="ATAP"/>
</dbReference>
<dbReference type="InterPro" id="IPR035903">
    <property type="entry name" value="HesB-like_dom_sf"/>
</dbReference>
<dbReference type="InterPro" id="IPR017870">
    <property type="entry name" value="FeS_cluster_insertion_CS"/>
</dbReference>
<dbReference type="GO" id="GO:0016226">
    <property type="term" value="P:iron-sulfur cluster assembly"/>
    <property type="evidence" value="ECO:0007669"/>
    <property type="project" value="InterPro"/>
</dbReference>
<dbReference type="GO" id="GO:0005506">
    <property type="term" value="F:iron ion binding"/>
    <property type="evidence" value="ECO:0007669"/>
    <property type="project" value="TreeGrafter"/>
</dbReference>
<feature type="domain" description="Core" evidence="1">
    <location>
        <begin position="2"/>
        <end position="103"/>
    </location>
</feature>
<evidence type="ECO:0000313" key="2">
    <source>
        <dbReference type="EMBL" id="GAT35285.1"/>
    </source>
</evidence>
<dbReference type="GO" id="GO:0051539">
    <property type="term" value="F:4 iron, 4 sulfur cluster binding"/>
    <property type="evidence" value="ECO:0007669"/>
    <property type="project" value="TreeGrafter"/>
</dbReference>
<dbReference type="PROSITE" id="PS01152">
    <property type="entry name" value="HESB"/>
    <property type="match status" value="1"/>
</dbReference>
<sequence>MISLTSNAAAQLRILVQEKGLDVSAAGLRLAVEKGGCAGLQYAMTIGAPVEGDLEVEHEGARLFVDRDSLEYLDQCVIDYEDGLSGAGFRIRNPRAARSCGCGTSFEPTPEAAGS</sequence>
<dbReference type="STRING" id="690879.TSACC_3350"/>
<name>A0A146GCI7_TERSA</name>
<evidence type="ECO:0000259" key="1">
    <source>
        <dbReference type="Pfam" id="PF01521"/>
    </source>
</evidence>
<dbReference type="Proteomes" id="UP000076023">
    <property type="component" value="Unassembled WGS sequence"/>
</dbReference>
<protein>
    <submittedName>
        <fullName evidence="2">Iron-sulfur cluster assembly protein</fullName>
    </submittedName>
</protein>
<keyword evidence="3" id="KW-1185">Reference proteome</keyword>
<dbReference type="InterPro" id="IPR000361">
    <property type="entry name" value="ATAP_core_dom"/>
</dbReference>
<dbReference type="SUPFAM" id="SSF89360">
    <property type="entry name" value="HesB-like domain"/>
    <property type="match status" value="1"/>
</dbReference>
<evidence type="ECO:0000313" key="3">
    <source>
        <dbReference type="Proteomes" id="UP000076023"/>
    </source>
</evidence>
<dbReference type="RefSeq" id="WP_084400682.1">
    <property type="nucleotide sequence ID" value="NZ_BDCO01000003.1"/>
</dbReference>